<keyword evidence="3" id="KW-1185">Reference proteome</keyword>
<dbReference type="AlphaFoldDB" id="A0A4R3K1B0"/>
<dbReference type="InterPro" id="IPR046749">
    <property type="entry name" value="SHOCT_2"/>
</dbReference>
<name>A0A4R3K1B0_9FIRM</name>
<dbReference type="EMBL" id="SLZZ01000039">
    <property type="protein sequence ID" value="TCS74400.1"/>
    <property type="molecule type" value="Genomic_DNA"/>
</dbReference>
<proteinExistence type="predicted"/>
<dbReference type="Pfam" id="PF20612">
    <property type="entry name" value="SHOCT_2"/>
    <property type="match status" value="1"/>
</dbReference>
<accession>A0A4R3K1B0</accession>
<sequence>MTKTEPVNEVRYLMAHNFLTYLLEQGKISLKEFQIADGFAVEKYKPRLRII</sequence>
<evidence type="ECO:0000259" key="1">
    <source>
        <dbReference type="Pfam" id="PF20612"/>
    </source>
</evidence>
<gene>
    <name evidence="2" type="ORF">EDD59_13924</name>
</gene>
<feature type="domain" description="SHOCT-like" evidence="1">
    <location>
        <begin position="1"/>
        <end position="48"/>
    </location>
</feature>
<dbReference type="Proteomes" id="UP000295726">
    <property type="component" value="Unassembled WGS sequence"/>
</dbReference>
<protein>
    <recommendedName>
        <fullName evidence="1">SHOCT-like domain-containing protein</fullName>
    </recommendedName>
</protein>
<evidence type="ECO:0000313" key="3">
    <source>
        <dbReference type="Proteomes" id="UP000295726"/>
    </source>
</evidence>
<comment type="caution">
    <text evidence="2">The sequence shown here is derived from an EMBL/GenBank/DDBJ whole genome shotgun (WGS) entry which is preliminary data.</text>
</comment>
<dbReference type="RefSeq" id="WP_165920982.1">
    <property type="nucleotide sequence ID" value="NZ_SLZZ01000039.1"/>
</dbReference>
<reference evidence="2 3" key="1">
    <citation type="submission" date="2019-03" db="EMBL/GenBank/DDBJ databases">
        <title>Genomic Encyclopedia of Type Strains, Phase IV (KMG-IV): sequencing the most valuable type-strain genomes for metagenomic binning, comparative biology and taxonomic classification.</title>
        <authorList>
            <person name="Goeker M."/>
        </authorList>
    </citation>
    <scope>NUCLEOTIDE SEQUENCE [LARGE SCALE GENOMIC DNA]</scope>
    <source>
        <strain evidence="2 3">DSM 29489</strain>
    </source>
</reference>
<evidence type="ECO:0000313" key="2">
    <source>
        <dbReference type="EMBL" id="TCS74400.1"/>
    </source>
</evidence>
<organism evidence="2 3">
    <name type="scientific">Muricomes intestini</name>
    <dbReference type="NCBI Taxonomy" id="1796634"/>
    <lineage>
        <taxon>Bacteria</taxon>
        <taxon>Bacillati</taxon>
        <taxon>Bacillota</taxon>
        <taxon>Clostridia</taxon>
        <taxon>Lachnospirales</taxon>
        <taxon>Lachnospiraceae</taxon>
        <taxon>Muricomes</taxon>
    </lineage>
</organism>